<dbReference type="PROSITE" id="PS01036">
    <property type="entry name" value="HSP70_3"/>
    <property type="match status" value="1"/>
</dbReference>
<keyword evidence="6" id="KW-0346">Stress response</keyword>
<feature type="compositionally biased region" description="Low complexity" evidence="9">
    <location>
        <begin position="431"/>
        <end position="491"/>
    </location>
</feature>
<dbReference type="Pfam" id="PF00012">
    <property type="entry name" value="HSP70"/>
    <property type="match status" value="1"/>
</dbReference>
<dbReference type="RefSeq" id="WP_380123612.1">
    <property type="nucleotide sequence ID" value="NZ_JBHSIU010000054.1"/>
</dbReference>
<feature type="repeat" description="WD" evidence="8">
    <location>
        <begin position="585"/>
        <end position="626"/>
    </location>
</feature>
<dbReference type="InterPro" id="IPR043129">
    <property type="entry name" value="ATPase_NBD"/>
</dbReference>
<dbReference type="SUPFAM" id="SSF50978">
    <property type="entry name" value="WD40 repeat-like"/>
    <property type="match status" value="1"/>
</dbReference>
<comment type="caution">
    <text evidence="10">The sequence shown here is derived from an EMBL/GenBank/DDBJ whole genome shotgun (WGS) entry which is preliminary data.</text>
</comment>
<sequence length="885" mass="91546">MEATPSQVPSASTRLFAAARTLREGTGKDHDRCVSATRRYRRAGRLRGVCMTTNTVRLGVDFGTSNTVAVLRRGAGLATPLLFDSSPLLVSGVFVGAAGDVLTGADAQRAATAYPAGYEANPKRRIDDGAVWLGELEMPVRALVEAVLRRVMAEAERVVGAAPVSAVLTHPAAWSRTRLALLSAAARDAGIAEVGFLAEPVAAAAYFATVLGHEVPEGQCLVVYDLGAGTFDVSVVRRLGDRPEVIASDGLADVGGLDLDAAVVNHARSVTSPEQSAWGRLDWPAGPADQRAHQTLWSGARAAKEQLSRHTKADIHVPLVDADVHLTRDEFESAARPYLDRTVMLTLNTLRSAGVRHEQVAGVFLVGGSSRIPLVASLLHRALRIAPTVIDQPELVVAIGSLHIDPTPAPAEPTPSANHLPPAPVSPGPIPARAAPLAAPTTALAAEAAPAPAAAPSASDADPAVPAPGEASSTTAVVSAAPQPDTPAAPAAVGVTAATALTGGSAVPPPSTSTTLDAAPTGDATPSRRRRLRVVIAAAVAVVVLAGVFAAVELRDRHRQQPGGAGARSTSSGPAGPVPAPSLVLTGHTERINAVTWSPDSETIATAGTDHTIRLWNATTGQPVTTLTGHMASVFGLVYSPDGRSIVSVGGDAMRAWNAATGEQIGPYDADTSGIARIAFSPDGSLLATANIFENGIRLWNPTTRKQVREIVTEPARERALVYHNTFAFKGDSTTIATGGVEDGPIQFWSVSTGTKSAETAKVDGSVDAVRYTPDGANLVAVSNDYPHVTVTVHNVPGGELKTRLQVGDAYKTGSYVFSPDGRLIATTSRDGSITIWSIASGERTGPQIQPSCKSTAVEFSPDATMLAVGCEDGTTRLWSTSAAK</sequence>
<evidence type="ECO:0000256" key="3">
    <source>
        <dbReference type="ARBA" id="ARBA00022737"/>
    </source>
</evidence>
<evidence type="ECO:0000313" key="10">
    <source>
        <dbReference type="EMBL" id="MFC5004089.1"/>
    </source>
</evidence>
<feature type="region of interest" description="Disordered" evidence="9">
    <location>
        <begin position="407"/>
        <end position="491"/>
    </location>
</feature>
<dbReference type="EMBL" id="JBHSIU010000054">
    <property type="protein sequence ID" value="MFC5004089.1"/>
    <property type="molecule type" value="Genomic_DNA"/>
</dbReference>
<name>A0ABV9W853_9ACTN</name>
<evidence type="ECO:0000256" key="9">
    <source>
        <dbReference type="SAM" id="MobiDB-lite"/>
    </source>
</evidence>
<evidence type="ECO:0000256" key="1">
    <source>
        <dbReference type="ARBA" id="ARBA00007381"/>
    </source>
</evidence>
<dbReference type="PRINTS" id="PR00301">
    <property type="entry name" value="HEATSHOCK70"/>
</dbReference>
<proteinExistence type="inferred from homology"/>
<dbReference type="InterPro" id="IPR019775">
    <property type="entry name" value="WD40_repeat_CS"/>
</dbReference>
<organism evidence="10 11">
    <name type="scientific">Dactylosporangium cerinum</name>
    <dbReference type="NCBI Taxonomy" id="1434730"/>
    <lineage>
        <taxon>Bacteria</taxon>
        <taxon>Bacillati</taxon>
        <taxon>Actinomycetota</taxon>
        <taxon>Actinomycetes</taxon>
        <taxon>Micromonosporales</taxon>
        <taxon>Micromonosporaceae</taxon>
        <taxon>Dactylosporangium</taxon>
    </lineage>
</organism>
<dbReference type="PANTHER" id="PTHR19879:SF9">
    <property type="entry name" value="TRANSCRIPTION INITIATION FACTOR TFIID SUBUNIT 5"/>
    <property type="match status" value="1"/>
</dbReference>
<dbReference type="PROSITE" id="PS00678">
    <property type="entry name" value="WD_REPEATS_1"/>
    <property type="match status" value="1"/>
</dbReference>
<dbReference type="InterPro" id="IPR015943">
    <property type="entry name" value="WD40/YVTN_repeat-like_dom_sf"/>
</dbReference>
<protein>
    <submittedName>
        <fullName evidence="10">Hsp70 family protein</fullName>
    </submittedName>
</protein>
<comment type="similarity">
    <text evidence="1">Belongs to the heat shock protein 70 family.</text>
</comment>
<dbReference type="InterPro" id="IPR036322">
    <property type="entry name" value="WD40_repeat_dom_sf"/>
</dbReference>
<gene>
    <name evidence="10" type="ORF">ACFPIJ_40470</name>
</gene>
<dbReference type="Pfam" id="PF00400">
    <property type="entry name" value="WD40"/>
    <property type="match status" value="5"/>
</dbReference>
<feature type="repeat" description="WD" evidence="8">
    <location>
        <begin position="818"/>
        <end position="847"/>
    </location>
</feature>
<keyword evidence="3" id="KW-0677">Repeat</keyword>
<dbReference type="InterPro" id="IPR001680">
    <property type="entry name" value="WD40_rpt"/>
</dbReference>
<dbReference type="Gene3D" id="2.130.10.10">
    <property type="entry name" value="YVTN repeat-like/Quinoprotein amine dehydrogenase"/>
    <property type="match status" value="2"/>
</dbReference>
<dbReference type="InterPro" id="IPR018181">
    <property type="entry name" value="Heat_shock_70_CS"/>
</dbReference>
<dbReference type="PROSITE" id="PS50082">
    <property type="entry name" value="WD_REPEATS_2"/>
    <property type="match status" value="3"/>
</dbReference>
<dbReference type="CDD" id="cd00200">
    <property type="entry name" value="WD40"/>
    <property type="match status" value="1"/>
</dbReference>
<keyword evidence="7" id="KW-0143">Chaperone</keyword>
<feature type="region of interest" description="Disordered" evidence="9">
    <location>
        <begin position="503"/>
        <end position="528"/>
    </location>
</feature>
<dbReference type="SMART" id="SM00320">
    <property type="entry name" value="WD40"/>
    <property type="match status" value="5"/>
</dbReference>
<dbReference type="PANTHER" id="PTHR19879">
    <property type="entry name" value="TRANSCRIPTION INITIATION FACTOR TFIID"/>
    <property type="match status" value="1"/>
</dbReference>
<dbReference type="Gene3D" id="3.30.420.40">
    <property type="match status" value="2"/>
</dbReference>
<evidence type="ECO:0000256" key="5">
    <source>
        <dbReference type="ARBA" id="ARBA00022840"/>
    </source>
</evidence>
<evidence type="ECO:0000256" key="8">
    <source>
        <dbReference type="PROSITE-ProRule" id="PRU00221"/>
    </source>
</evidence>
<keyword evidence="5" id="KW-0067">ATP-binding</keyword>
<feature type="region of interest" description="Disordered" evidence="9">
    <location>
        <begin position="558"/>
        <end position="581"/>
    </location>
</feature>
<keyword evidence="2 8" id="KW-0853">WD repeat</keyword>
<feature type="repeat" description="WD" evidence="8">
    <location>
        <begin position="856"/>
        <end position="885"/>
    </location>
</feature>
<accession>A0ABV9W853</accession>
<reference evidence="11" key="1">
    <citation type="journal article" date="2019" name="Int. J. Syst. Evol. Microbiol.">
        <title>The Global Catalogue of Microorganisms (GCM) 10K type strain sequencing project: providing services to taxonomists for standard genome sequencing and annotation.</title>
        <authorList>
            <consortium name="The Broad Institute Genomics Platform"/>
            <consortium name="The Broad Institute Genome Sequencing Center for Infectious Disease"/>
            <person name="Wu L."/>
            <person name="Ma J."/>
        </authorList>
    </citation>
    <scope>NUCLEOTIDE SEQUENCE [LARGE SCALE GENOMIC DNA]</scope>
    <source>
        <strain evidence="11">CGMCC 4.7152</strain>
    </source>
</reference>
<evidence type="ECO:0000313" key="11">
    <source>
        <dbReference type="Proteomes" id="UP001595912"/>
    </source>
</evidence>
<keyword evidence="11" id="KW-1185">Reference proteome</keyword>
<feature type="compositionally biased region" description="Pro residues" evidence="9">
    <location>
        <begin position="421"/>
        <end position="430"/>
    </location>
</feature>
<dbReference type="Gene3D" id="3.90.640.10">
    <property type="entry name" value="Actin, Chain A, domain 4"/>
    <property type="match status" value="1"/>
</dbReference>
<evidence type="ECO:0000256" key="6">
    <source>
        <dbReference type="ARBA" id="ARBA00023016"/>
    </source>
</evidence>
<dbReference type="SUPFAM" id="SSF53067">
    <property type="entry name" value="Actin-like ATPase domain"/>
    <property type="match status" value="2"/>
</dbReference>
<evidence type="ECO:0000256" key="2">
    <source>
        <dbReference type="ARBA" id="ARBA00022574"/>
    </source>
</evidence>
<evidence type="ECO:0000256" key="7">
    <source>
        <dbReference type="ARBA" id="ARBA00023186"/>
    </source>
</evidence>
<dbReference type="PROSITE" id="PS50294">
    <property type="entry name" value="WD_REPEATS_REGION"/>
    <property type="match status" value="3"/>
</dbReference>
<dbReference type="Proteomes" id="UP001595912">
    <property type="component" value="Unassembled WGS sequence"/>
</dbReference>
<keyword evidence="4" id="KW-0547">Nucleotide-binding</keyword>
<dbReference type="InterPro" id="IPR013126">
    <property type="entry name" value="Hsp_70_fam"/>
</dbReference>
<evidence type="ECO:0000256" key="4">
    <source>
        <dbReference type="ARBA" id="ARBA00022741"/>
    </source>
</evidence>